<gene>
    <name evidence="1" type="ORF">CTZ28_23275</name>
</gene>
<dbReference type="OrthoDB" id="5193571at2"/>
<organism evidence="1 2">
    <name type="scientific">Streptomyces shenzhenensis</name>
    <dbReference type="NCBI Taxonomy" id="943815"/>
    <lineage>
        <taxon>Bacteria</taxon>
        <taxon>Bacillati</taxon>
        <taxon>Actinomycetota</taxon>
        <taxon>Actinomycetes</taxon>
        <taxon>Kitasatosporales</taxon>
        <taxon>Streptomycetaceae</taxon>
        <taxon>Streptomyces</taxon>
    </lineage>
</organism>
<dbReference type="AlphaFoldDB" id="A0A3M0I5U1"/>
<sequence>MSVRSAWLLPLGQTREDTRLSPVGTFAPESEIQTRDGVIAGGNPFAATGAGAMSLQIGIGRALVQGTTMQGAYPVAVDAPETVTFSDGDAQFTRIDTVALHVYDQLFDEYGQNLAQVEIVTGTPAATPAAPSMPPACLRLWDVTIPAGASAGVGGIDWSSALADRRRYTAAYGGIIPRGLTSDAGGYDGQYADIGGTLYRWSDPLGTWQVYRVPDLPAETATSGLTVASGWSTPVFRARRRSGVVTVRVQATRTGAQLTGDSQGNIDDTLVATLPAGWLPAFDMETSYNRNNVAFGAASVQANGSIFLRSTVPGGNVLTGQPVSLSATYVA</sequence>
<comment type="caution">
    <text evidence="1">The sequence shown here is derived from an EMBL/GenBank/DDBJ whole genome shotgun (WGS) entry which is preliminary data.</text>
</comment>
<dbReference type="RefSeq" id="WP_121891641.1">
    <property type="nucleotide sequence ID" value="NZ_PENI01000015.1"/>
</dbReference>
<protein>
    <submittedName>
        <fullName evidence="1">Uncharacterized protein</fullName>
    </submittedName>
</protein>
<proteinExistence type="predicted"/>
<reference evidence="1 2" key="1">
    <citation type="submission" date="2017-11" db="EMBL/GenBank/DDBJ databases">
        <title>Draft genome of actinobacteria isolated from guarana (Paullinia cupana (Mart.) Ducke.</title>
        <authorList>
            <person name="Siqueira K.A."/>
            <person name="Liotti R.G."/>
            <person name="Mendes T.A.O."/>
            <person name="Soares M.A."/>
        </authorList>
    </citation>
    <scope>NUCLEOTIDE SEQUENCE [LARGE SCALE GENOMIC DNA]</scope>
    <source>
        <strain evidence="1 2">193</strain>
    </source>
</reference>
<evidence type="ECO:0000313" key="2">
    <source>
        <dbReference type="Proteomes" id="UP000270471"/>
    </source>
</evidence>
<name>A0A3M0I5U1_9ACTN</name>
<evidence type="ECO:0000313" key="1">
    <source>
        <dbReference type="EMBL" id="RMB83642.1"/>
    </source>
</evidence>
<dbReference type="EMBL" id="PENI01000015">
    <property type="protein sequence ID" value="RMB83642.1"/>
    <property type="molecule type" value="Genomic_DNA"/>
</dbReference>
<keyword evidence="2" id="KW-1185">Reference proteome</keyword>
<dbReference type="Proteomes" id="UP000270471">
    <property type="component" value="Unassembled WGS sequence"/>
</dbReference>
<accession>A0A3M0I5U1</accession>